<gene>
    <name evidence="1" type="ORF">BVU17_18060</name>
</gene>
<reference evidence="1 2" key="1">
    <citation type="submission" date="2017-01" db="EMBL/GenBank/DDBJ databases">
        <title>A Red Light-Sensitive Sensory Rhodopsin I From Haloarcula taiwanensis, A New Haloarchaeon Isolated From Taiwan.</title>
        <authorList>
            <person name="Yang C.-S."/>
            <person name="Han Y.-A."/>
            <person name="Chen P.-C."/>
            <person name="Ng W.V."/>
            <person name="Chen T.-W."/>
        </authorList>
    </citation>
    <scope>NUCLEOTIDE SEQUENCE [LARGE SCALE GENOMIC DNA]</scope>
    <source>
        <strain evidence="1 2">Taiwanensis</strain>
        <plasmid evidence="1 2">pNYT1</plasmid>
    </source>
</reference>
<name>A0A2H5A437_9EURY</name>
<dbReference type="OrthoDB" id="225708at2157"/>
<dbReference type="AlphaFoldDB" id="A0A2H5A437"/>
<keyword evidence="1" id="KW-0614">Plasmid</keyword>
<geneLocation type="plasmid" evidence="1 2">
    <name>pNYT1</name>
</geneLocation>
<dbReference type="Proteomes" id="UP000242917">
    <property type="component" value="Plasmid pNYT1"/>
</dbReference>
<proteinExistence type="predicted"/>
<keyword evidence="2" id="KW-1185">Reference proteome</keyword>
<dbReference type="KEGG" id="hta:BVU17_18060"/>
<evidence type="ECO:0000313" key="1">
    <source>
        <dbReference type="EMBL" id="AUG49481.1"/>
    </source>
</evidence>
<evidence type="ECO:0008006" key="3">
    <source>
        <dbReference type="Google" id="ProtNLM"/>
    </source>
</evidence>
<sequence>MATSVSEYVDYEEDDGVGIWKIEDLPAAIEAGDMEKAEQHYVETASDPEMESVVVTIGGVEEMDSKVLDHVEDNWTDVAEQSDVDFTAYVADGIARLSISQKNEADNVLTKGFKEFEPALEWAKEKQNS</sequence>
<accession>A0A2H5A437</accession>
<evidence type="ECO:0000313" key="2">
    <source>
        <dbReference type="Proteomes" id="UP000242917"/>
    </source>
</evidence>
<protein>
    <recommendedName>
        <fullName evidence="3">STAS/SEC14 domain-containing protein</fullName>
    </recommendedName>
</protein>
<dbReference type="EMBL" id="CP019156">
    <property type="protein sequence ID" value="AUG49481.1"/>
    <property type="molecule type" value="Genomic_DNA"/>
</dbReference>
<organism evidence="1 2">
    <name type="scientific">Haloarcula taiwanensis</name>
    <dbReference type="NCBI Taxonomy" id="1932004"/>
    <lineage>
        <taxon>Archaea</taxon>
        <taxon>Methanobacteriati</taxon>
        <taxon>Methanobacteriota</taxon>
        <taxon>Stenosarchaea group</taxon>
        <taxon>Halobacteria</taxon>
        <taxon>Halobacteriales</taxon>
        <taxon>Haloarculaceae</taxon>
        <taxon>Haloarcula</taxon>
    </lineage>
</organism>